<keyword evidence="2" id="KW-1185">Reference proteome</keyword>
<dbReference type="EMBL" id="AP023418">
    <property type="protein sequence ID" value="BCK82164.1"/>
    <property type="molecule type" value="Genomic_DNA"/>
</dbReference>
<name>A0A810Q2G2_9FIRM</name>
<sequence length="215" mass="23894">MKMLDLTHCITPEMPVYPGTEPPRLTAACTMEKDGFRETLLQMYSHTGTHMDAPAHMLPSGRTLDDFPAETFAGRGFVLDCRGAAEITLPMLRRQEEALGEAEFLLFCTGWDRYWGQPRYYEGFPCLTAEAAEYVASLGLKGVGEDSISLDPCDTEDYPNHMILLGAGLVNTENLTGLEALVGKTFTFLTLPLKWEHADGSSCRAMAMLREEETR</sequence>
<dbReference type="Proteomes" id="UP000681035">
    <property type="component" value="Chromosome"/>
</dbReference>
<dbReference type="AlphaFoldDB" id="A0A810Q2G2"/>
<dbReference type="Pfam" id="PF04199">
    <property type="entry name" value="Cyclase"/>
    <property type="match status" value="1"/>
</dbReference>
<gene>
    <name evidence="1" type="ORF">MM50RIKEN_19270</name>
</gene>
<organism evidence="1 2">
    <name type="scientific">Vescimonas coprocola</name>
    <dbReference type="NCBI Taxonomy" id="2714355"/>
    <lineage>
        <taxon>Bacteria</taxon>
        <taxon>Bacillati</taxon>
        <taxon>Bacillota</taxon>
        <taxon>Clostridia</taxon>
        <taxon>Eubacteriales</taxon>
        <taxon>Oscillospiraceae</taxon>
        <taxon>Vescimonas</taxon>
    </lineage>
</organism>
<dbReference type="Gene3D" id="3.50.30.50">
    <property type="entry name" value="Putative cyclase"/>
    <property type="match status" value="1"/>
</dbReference>
<dbReference type="InterPro" id="IPR037175">
    <property type="entry name" value="KFase_sf"/>
</dbReference>
<proteinExistence type="predicted"/>
<evidence type="ECO:0000313" key="2">
    <source>
        <dbReference type="Proteomes" id="UP000681035"/>
    </source>
</evidence>
<protein>
    <submittedName>
        <fullName evidence="1">Cyclase</fullName>
    </submittedName>
</protein>
<dbReference type="KEGG" id="vcop:MM50RIKEN_19270"/>
<dbReference type="RefSeq" id="WP_213540750.1">
    <property type="nucleotide sequence ID" value="NZ_AP023418.1"/>
</dbReference>
<dbReference type="PANTHER" id="PTHR31118:SF12">
    <property type="entry name" value="CYCLASE-LIKE PROTEIN 2"/>
    <property type="match status" value="1"/>
</dbReference>
<dbReference type="InterPro" id="IPR007325">
    <property type="entry name" value="KFase/CYL"/>
</dbReference>
<dbReference type="GO" id="GO:0019441">
    <property type="term" value="P:L-tryptophan catabolic process to kynurenine"/>
    <property type="evidence" value="ECO:0007669"/>
    <property type="project" value="InterPro"/>
</dbReference>
<reference evidence="1" key="1">
    <citation type="submission" date="2020-09" db="EMBL/GenBank/DDBJ databases">
        <title>New species isolated from human feces.</title>
        <authorList>
            <person name="Kitahara M."/>
            <person name="Shigeno Y."/>
            <person name="Shime M."/>
            <person name="Matsumoto Y."/>
            <person name="Nakamura S."/>
            <person name="Motooka D."/>
            <person name="Fukuoka S."/>
            <person name="Nishikawa H."/>
            <person name="Benno Y."/>
        </authorList>
    </citation>
    <scope>NUCLEOTIDE SEQUENCE</scope>
    <source>
        <strain evidence="1">MM50</strain>
    </source>
</reference>
<accession>A0A810Q2G2</accession>
<dbReference type="PANTHER" id="PTHR31118">
    <property type="entry name" value="CYCLASE-LIKE PROTEIN 2"/>
    <property type="match status" value="1"/>
</dbReference>
<dbReference type="GO" id="GO:0004061">
    <property type="term" value="F:arylformamidase activity"/>
    <property type="evidence" value="ECO:0007669"/>
    <property type="project" value="InterPro"/>
</dbReference>
<dbReference type="SUPFAM" id="SSF102198">
    <property type="entry name" value="Putative cyclase"/>
    <property type="match status" value="1"/>
</dbReference>
<evidence type="ECO:0000313" key="1">
    <source>
        <dbReference type="EMBL" id="BCK82164.1"/>
    </source>
</evidence>